<name>A0A0C3CVT0_OIDMZ</name>
<protein>
    <submittedName>
        <fullName evidence="2">Uncharacterized protein</fullName>
    </submittedName>
</protein>
<proteinExistence type="predicted"/>
<dbReference type="HOGENOM" id="CLU_1696033_0_0_1"/>
<reference evidence="3" key="2">
    <citation type="submission" date="2015-01" db="EMBL/GenBank/DDBJ databases">
        <title>Evolutionary Origins and Diversification of the Mycorrhizal Mutualists.</title>
        <authorList>
            <consortium name="DOE Joint Genome Institute"/>
            <consortium name="Mycorrhizal Genomics Consortium"/>
            <person name="Kohler A."/>
            <person name="Kuo A."/>
            <person name="Nagy L.G."/>
            <person name="Floudas D."/>
            <person name="Copeland A."/>
            <person name="Barry K.W."/>
            <person name="Cichocki N."/>
            <person name="Veneault-Fourrey C."/>
            <person name="LaButti K."/>
            <person name="Lindquist E.A."/>
            <person name="Lipzen A."/>
            <person name="Lundell T."/>
            <person name="Morin E."/>
            <person name="Murat C."/>
            <person name="Riley R."/>
            <person name="Ohm R."/>
            <person name="Sun H."/>
            <person name="Tunlid A."/>
            <person name="Henrissat B."/>
            <person name="Grigoriev I.V."/>
            <person name="Hibbett D.S."/>
            <person name="Martin F."/>
        </authorList>
    </citation>
    <scope>NUCLEOTIDE SEQUENCE [LARGE SCALE GENOMIC DNA]</scope>
    <source>
        <strain evidence="3">Zn</strain>
    </source>
</reference>
<dbReference type="AlphaFoldDB" id="A0A0C3CVT0"/>
<evidence type="ECO:0000313" key="2">
    <source>
        <dbReference type="EMBL" id="KIM93822.1"/>
    </source>
</evidence>
<accession>A0A0C3CVT0</accession>
<gene>
    <name evidence="2" type="ORF">OIDMADRAFT_35286</name>
</gene>
<keyword evidence="3" id="KW-1185">Reference proteome</keyword>
<feature type="region of interest" description="Disordered" evidence="1">
    <location>
        <begin position="1"/>
        <end position="26"/>
    </location>
</feature>
<dbReference type="Proteomes" id="UP000054321">
    <property type="component" value="Unassembled WGS sequence"/>
</dbReference>
<reference evidence="2 3" key="1">
    <citation type="submission" date="2014-04" db="EMBL/GenBank/DDBJ databases">
        <authorList>
            <consortium name="DOE Joint Genome Institute"/>
            <person name="Kuo A."/>
            <person name="Martino E."/>
            <person name="Perotto S."/>
            <person name="Kohler A."/>
            <person name="Nagy L.G."/>
            <person name="Floudas D."/>
            <person name="Copeland A."/>
            <person name="Barry K.W."/>
            <person name="Cichocki N."/>
            <person name="Veneault-Fourrey C."/>
            <person name="LaButti K."/>
            <person name="Lindquist E.A."/>
            <person name="Lipzen A."/>
            <person name="Lundell T."/>
            <person name="Morin E."/>
            <person name="Murat C."/>
            <person name="Sun H."/>
            <person name="Tunlid A."/>
            <person name="Henrissat B."/>
            <person name="Grigoriev I.V."/>
            <person name="Hibbett D.S."/>
            <person name="Martin F."/>
            <person name="Nordberg H.P."/>
            <person name="Cantor M.N."/>
            <person name="Hua S.X."/>
        </authorList>
    </citation>
    <scope>NUCLEOTIDE SEQUENCE [LARGE SCALE GENOMIC DNA]</scope>
    <source>
        <strain evidence="2 3">Zn</strain>
    </source>
</reference>
<dbReference type="EMBL" id="KN832892">
    <property type="protein sequence ID" value="KIM93822.1"/>
    <property type="molecule type" value="Genomic_DNA"/>
</dbReference>
<sequence>MAEWHSEQASGGGGGYSAFSARPGEKSNEPIACLRCRRQKVRIARPILSSVFNGWELRLQCRLIGPLILNLVLDSSCVARKRNRPARDAKAFRPPVLIHLLQTENFWQLEEHEIPSLISTENLRPPISRGRSKYPILLDDIQLSKKQSRYRLEWP</sequence>
<evidence type="ECO:0000256" key="1">
    <source>
        <dbReference type="SAM" id="MobiDB-lite"/>
    </source>
</evidence>
<dbReference type="InParanoid" id="A0A0C3CVT0"/>
<evidence type="ECO:0000313" key="3">
    <source>
        <dbReference type="Proteomes" id="UP000054321"/>
    </source>
</evidence>
<organism evidence="2 3">
    <name type="scientific">Oidiodendron maius (strain Zn)</name>
    <dbReference type="NCBI Taxonomy" id="913774"/>
    <lineage>
        <taxon>Eukaryota</taxon>
        <taxon>Fungi</taxon>
        <taxon>Dikarya</taxon>
        <taxon>Ascomycota</taxon>
        <taxon>Pezizomycotina</taxon>
        <taxon>Leotiomycetes</taxon>
        <taxon>Leotiomycetes incertae sedis</taxon>
        <taxon>Myxotrichaceae</taxon>
        <taxon>Oidiodendron</taxon>
    </lineage>
</organism>